<gene>
    <name evidence="1" type="ORF">DNU06_17070</name>
</gene>
<dbReference type="AlphaFoldDB" id="A0A2W1N9B0"/>
<dbReference type="EMBL" id="QKSB01000024">
    <property type="protein sequence ID" value="PZE15633.1"/>
    <property type="molecule type" value="Genomic_DNA"/>
</dbReference>
<protein>
    <submittedName>
        <fullName evidence="1">Uncharacterized protein</fullName>
    </submittedName>
</protein>
<name>A0A2W1N9B0_9FLAO</name>
<evidence type="ECO:0000313" key="1">
    <source>
        <dbReference type="EMBL" id="PZE15633.1"/>
    </source>
</evidence>
<sequence>MTYRITNDSIIVSRSSMFLTIDSIIRKDTILYKAKVDYNTIDNIDSLQLTNLRNDYYNKCILITSGNEYFVSIKTKKGVKSIHLHHYYLKQVEDLIAEINKLLPEKYAVRYLSEATEQNCN</sequence>
<dbReference type="Proteomes" id="UP000249248">
    <property type="component" value="Unassembled WGS sequence"/>
</dbReference>
<evidence type="ECO:0000313" key="2">
    <source>
        <dbReference type="Proteomes" id="UP000249248"/>
    </source>
</evidence>
<keyword evidence="2" id="KW-1185">Reference proteome</keyword>
<accession>A0A2W1N9B0</accession>
<organism evidence="1 2">
    <name type="scientific">Putridiphycobacter roseus</name>
    <dbReference type="NCBI Taxonomy" id="2219161"/>
    <lineage>
        <taxon>Bacteria</taxon>
        <taxon>Pseudomonadati</taxon>
        <taxon>Bacteroidota</taxon>
        <taxon>Flavobacteriia</taxon>
        <taxon>Flavobacteriales</taxon>
        <taxon>Crocinitomicaceae</taxon>
        <taxon>Putridiphycobacter</taxon>
    </lineage>
</organism>
<comment type="caution">
    <text evidence="1">The sequence shown here is derived from an EMBL/GenBank/DDBJ whole genome shotgun (WGS) entry which is preliminary data.</text>
</comment>
<reference evidence="1 2" key="1">
    <citation type="submission" date="2018-06" db="EMBL/GenBank/DDBJ databases">
        <title>The draft genome sequence of Crocinitomix sp. SM1701.</title>
        <authorList>
            <person name="Zhang X."/>
        </authorList>
    </citation>
    <scope>NUCLEOTIDE SEQUENCE [LARGE SCALE GENOMIC DNA]</scope>
    <source>
        <strain evidence="1 2">SM1701</strain>
    </source>
</reference>
<proteinExistence type="predicted"/>